<dbReference type="PANTHER" id="PTHR30487">
    <property type="entry name" value="TYPE 4 PREPILIN-LIKE PROTEINS LEADER PEPTIDE-PROCESSING ENZYME"/>
    <property type="match status" value="1"/>
</dbReference>
<feature type="domain" description="Prepilin type IV endopeptidase peptidase" evidence="3">
    <location>
        <begin position="44"/>
        <end position="154"/>
    </location>
</feature>
<dbReference type="EMBL" id="BAABHK010000003">
    <property type="protein sequence ID" value="GAA4625234.1"/>
    <property type="molecule type" value="Genomic_DNA"/>
</dbReference>
<comment type="caution">
    <text evidence="4">The sequence shown here is derived from an EMBL/GenBank/DDBJ whole genome shotgun (WGS) entry which is preliminary data.</text>
</comment>
<sequence>MTTPDWAEPVVRRRLGVITATVAVLALVAWRIGPAPDLPAFAYLAVAGVVLTFIDVALKRLPDPLTLPSYPVGLVLLGLAAPFTDEGGVRFTYALLGMAALSALYAVQWFIAPGQIGLGDVKLAGVLGLYLGWLGLRAWVAGVCAGYVLAAVYAAGLLVSRRARLKSEMPYGPFMLAGVLAAVLGYA</sequence>
<keyword evidence="2" id="KW-0812">Transmembrane</keyword>
<feature type="transmembrane region" description="Helical" evidence="2">
    <location>
        <begin position="90"/>
        <end position="111"/>
    </location>
</feature>
<dbReference type="RefSeq" id="WP_345431234.1">
    <property type="nucleotide sequence ID" value="NZ_BAABHK010000003.1"/>
</dbReference>
<dbReference type="Pfam" id="PF01478">
    <property type="entry name" value="Peptidase_A24"/>
    <property type="match status" value="1"/>
</dbReference>
<evidence type="ECO:0000256" key="2">
    <source>
        <dbReference type="SAM" id="Phobius"/>
    </source>
</evidence>
<keyword evidence="2" id="KW-1133">Transmembrane helix</keyword>
<keyword evidence="5" id="KW-1185">Reference proteome</keyword>
<dbReference type="Gene3D" id="1.20.120.1220">
    <property type="match status" value="1"/>
</dbReference>
<evidence type="ECO:0000313" key="4">
    <source>
        <dbReference type="EMBL" id="GAA4625234.1"/>
    </source>
</evidence>
<gene>
    <name evidence="4" type="ORF">GCM10023196_028620</name>
</gene>
<protein>
    <recommendedName>
        <fullName evidence="3">Prepilin type IV endopeptidase peptidase domain-containing protein</fullName>
    </recommendedName>
</protein>
<feature type="transmembrane region" description="Helical" evidence="2">
    <location>
        <begin position="139"/>
        <end position="159"/>
    </location>
</feature>
<evidence type="ECO:0000259" key="3">
    <source>
        <dbReference type="Pfam" id="PF01478"/>
    </source>
</evidence>
<proteinExistence type="inferred from homology"/>
<feature type="transmembrane region" description="Helical" evidence="2">
    <location>
        <begin position="38"/>
        <end position="58"/>
    </location>
</feature>
<evidence type="ECO:0000256" key="1">
    <source>
        <dbReference type="ARBA" id="ARBA00005801"/>
    </source>
</evidence>
<dbReference type="Proteomes" id="UP001501442">
    <property type="component" value="Unassembled WGS sequence"/>
</dbReference>
<evidence type="ECO:0000313" key="5">
    <source>
        <dbReference type="Proteomes" id="UP001501442"/>
    </source>
</evidence>
<reference evidence="5" key="1">
    <citation type="journal article" date="2019" name="Int. J. Syst. Evol. Microbiol.">
        <title>The Global Catalogue of Microorganisms (GCM) 10K type strain sequencing project: providing services to taxonomists for standard genome sequencing and annotation.</title>
        <authorList>
            <consortium name="The Broad Institute Genomics Platform"/>
            <consortium name="The Broad Institute Genome Sequencing Center for Infectious Disease"/>
            <person name="Wu L."/>
            <person name="Ma J."/>
        </authorList>
    </citation>
    <scope>NUCLEOTIDE SEQUENCE [LARGE SCALE GENOMIC DNA]</scope>
    <source>
        <strain evidence="5">JCM 17939</strain>
    </source>
</reference>
<dbReference type="PANTHER" id="PTHR30487:SF0">
    <property type="entry name" value="PREPILIN LEADER PEPTIDASE_N-METHYLTRANSFERASE-RELATED"/>
    <property type="match status" value="1"/>
</dbReference>
<comment type="similarity">
    <text evidence="1">Belongs to the peptidase A24 family.</text>
</comment>
<feature type="transmembrane region" description="Helical" evidence="2">
    <location>
        <begin position="65"/>
        <end position="84"/>
    </location>
</feature>
<accession>A0ABP8U6R4</accession>
<organism evidence="4 5">
    <name type="scientific">Actinoallomurus vinaceus</name>
    <dbReference type="NCBI Taxonomy" id="1080074"/>
    <lineage>
        <taxon>Bacteria</taxon>
        <taxon>Bacillati</taxon>
        <taxon>Actinomycetota</taxon>
        <taxon>Actinomycetes</taxon>
        <taxon>Streptosporangiales</taxon>
        <taxon>Thermomonosporaceae</taxon>
        <taxon>Actinoallomurus</taxon>
    </lineage>
</organism>
<dbReference type="InterPro" id="IPR000045">
    <property type="entry name" value="Prepilin_IV_endopep_pep"/>
</dbReference>
<name>A0ABP8U6R4_9ACTN</name>
<dbReference type="InterPro" id="IPR050882">
    <property type="entry name" value="Prepilin_peptidase/N-MTase"/>
</dbReference>
<feature type="transmembrane region" description="Helical" evidence="2">
    <location>
        <begin position="15"/>
        <end position="32"/>
    </location>
</feature>
<keyword evidence="2" id="KW-0472">Membrane</keyword>